<dbReference type="Proteomes" id="UP000619101">
    <property type="component" value="Unassembled WGS sequence"/>
</dbReference>
<evidence type="ECO:0000313" key="1">
    <source>
        <dbReference type="EMBL" id="MBD8035353.1"/>
    </source>
</evidence>
<dbReference type="SUPFAM" id="SSF46689">
    <property type="entry name" value="Homeodomain-like"/>
    <property type="match status" value="1"/>
</dbReference>
<reference evidence="1 2" key="1">
    <citation type="submission" date="2020-08" db="EMBL/GenBank/DDBJ databases">
        <title>A Genomic Blueprint of the Chicken Gut Microbiome.</title>
        <authorList>
            <person name="Gilroy R."/>
            <person name="Ravi A."/>
            <person name="Getino M."/>
            <person name="Pursley I."/>
            <person name="Horton D.L."/>
            <person name="Alikhan N.-F."/>
            <person name="Baker D."/>
            <person name="Gharbi K."/>
            <person name="Hall N."/>
            <person name="Watson M."/>
            <person name="Adriaenssens E.M."/>
            <person name="Foster-Nyarko E."/>
            <person name="Jarju S."/>
            <person name="Secka A."/>
            <person name="Antonio M."/>
            <person name="Oren A."/>
            <person name="Chaudhuri R."/>
            <person name="La Ragione R.M."/>
            <person name="Hildebrand F."/>
            <person name="Pallen M.J."/>
        </authorList>
    </citation>
    <scope>NUCLEOTIDE SEQUENCE [LARGE SCALE GENOMIC DNA]</scope>
    <source>
        <strain evidence="1 2">A46</strain>
    </source>
</reference>
<sequence>MAKFTLEEKLQAVFRYIKGNESSHEIAKTIGTDHKAILNWAKQ</sequence>
<gene>
    <name evidence="1" type="ORF">H9635_01295</name>
</gene>
<name>A0ABR8XTU0_9BACL</name>
<keyword evidence="2" id="KW-1185">Reference proteome</keyword>
<organism evidence="1 2">
    <name type="scientific">Solibacillus faecavium</name>
    <dbReference type="NCBI Taxonomy" id="2762221"/>
    <lineage>
        <taxon>Bacteria</taxon>
        <taxon>Bacillati</taxon>
        <taxon>Bacillota</taxon>
        <taxon>Bacilli</taxon>
        <taxon>Bacillales</taxon>
        <taxon>Caryophanaceae</taxon>
        <taxon>Solibacillus</taxon>
    </lineage>
</organism>
<dbReference type="RefSeq" id="WP_191698336.1">
    <property type="nucleotide sequence ID" value="NZ_JACSPZ010000001.1"/>
</dbReference>
<comment type="caution">
    <text evidence="1">The sequence shown here is derived from an EMBL/GenBank/DDBJ whole genome shotgun (WGS) entry which is preliminary data.</text>
</comment>
<dbReference type="EMBL" id="JACSPZ010000001">
    <property type="protein sequence ID" value="MBD8035353.1"/>
    <property type="molecule type" value="Genomic_DNA"/>
</dbReference>
<evidence type="ECO:0000313" key="2">
    <source>
        <dbReference type="Proteomes" id="UP000619101"/>
    </source>
</evidence>
<proteinExistence type="predicted"/>
<dbReference type="InterPro" id="IPR009057">
    <property type="entry name" value="Homeodomain-like_sf"/>
</dbReference>
<protein>
    <submittedName>
        <fullName evidence="1">Transposase</fullName>
    </submittedName>
</protein>
<accession>A0ABR8XTU0</accession>